<keyword evidence="6" id="KW-0227">DNA damage</keyword>
<evidence type="ECO:0000259" key="11">
    <source>
        <dbReference type="Pfam" id="PF16507"/>
    </source>
</evidence>
<dbReference type="Gene3D" id="1.10.287.2210">
    <property type="match status" value="1"/>
</dbReference>
<dbReference type="InterPro" id="IPR055455">
    <property type="entry name" value="HEAT_PSME4"/>
</dbReference>
<evidence type="ECO:0000256" key="6">
    <source>
        <dbReference type="ARBA" id="ARBA00022763"/>
    </source>
</evidence>
<dbReference type="InterPro" id="IPR032430">
    <property type="entry name" value="Blm10_mid"/>
</dbReference>
<dbReference type="GO" id="GO:0010499">
    <property type="term" value="P:proteasomal ubiquitin-independent protein catabolic process"/>
    <property type="evidence" value="ECO:0007669"/>
    <property type="project" value="TreeGrafter"/>
</dbReference>
<dbReference type="GO" id="GO:0070628">
    <property type="term" value="F:proteasome binding"/>
    <property type="evidence" value="ECO:0007669"/>
    <property type="project" value="InterPro"/>
</dbReference>
<keyword evidence="8" id="KW-0539">Nucleus</keyword>
<reference evidence="14 15" key="1">
    <citation type="submission" date="2013-12" db="EMBL/GenBank/DDBJ databases">
        <title>The Genome Sequence of Candida albicans P78048.</title>
        <authorList>
            <consortium name="The Broad Institute Genome Sequencing Platform"/>
            <consortium name="The Broad Institute Genome Sequencing Center for Infectious Disease"/>
            <person name="Cuomo C."/>
            <person name="Bennett R."/>
            <person name="Hirakawa M."/>
            <person name="Noverr M."/>
            <person name="Mitchell A."/>
            <person name="Young S.K."/>
            <person name="Zeng Q."/>
            <person name="Gargeya S."/>
            <person name="Fitzgerald M."/>
            <person name="Abouelleil A."/>
            <person name="Alvarado L."/>
            <person name="Berlin A.M."/>
            <person name="Chapman S.B."/>
            <person name="Dewar J."/>
            <person name="Goldberg J."/>
            <person name="Griggs A."/>
            <person name="Gujja S."/>
            <person name="Hansen M."/>
            <person name="Howarth C."/>
            <person name="Imamovic A."/>
            <person name="Larimer J."/>
            <person name="McCowan C."/>
            <person name="Murphy C."/>
            <person name="Pearson M."/>
            <person name="Priest M."/>
            <person name="Roberts A."/>
            <person name="Saif S."/>
            <person name="Shea T."/>
            <person name="Sykes S."/>
            <person name="Wortman J."/>
            <person name="Nusbaum C."/>
            <person name="Birren B."/>
        </authorList>
    </citation>
    <scope>NUCLEOTIDE SEQUENCE [LARGE SCALE GENOMIC DNA]</scope>
    <source>
        <strain evidence="14 15">P78048</strain>
    </source>
</reference>
<dbReference type="InterPro" id="IPR032372">
    <property type="entry name" value="Blm10_N"/>
</dbReference>
<feature type="region of interest" description="Disordered" evidence="9">
    <location>
        <begin position="1109"/>
        <end position="1151"/>
    </location>
</feature>
<dbReference type="GO" id="GO:0006281">
    <property type="term" value="P:DNA repair"/>
    <property type="evidence" value="ECO:0007669"/>
    <property type="project" value="UniProtKB-KW"/>
</dbReference>
<dbReference type="InterPro" id="IPR035309">
    <property type="entry name" value="PSME4"/>
</dbReference>
<organism evidence="14 15">
    <name type="scientific">Candida albicans P78048</name>
    <dbReference type="NCBI Taxonomy" id="1094989"/>
    <lineage>
        <taxon>Eukaryota</taxon>
        <taxon>Fungi</taxon>
        <taxon>Dikarya</taxon>
        <taxon>Ascomycota</taxon>
        <taxon>Saccharomycotina</taxon>
        <taxon>Pichiomycetes</taxon>
        <taxon>Debaryomycetaceae</taxon>
        <taxon>Candida/Lodderomyces clade</taxon>
        <taxon>Candida</taxon>
    </lineage>
</organism>
<dbReference type="GO" id="GO:0000502">
    <property type="term" value="C:proteasome complex"/>
    <property type="evidence" value="ECO:0007669"/>
    <property type="project" value="UniProtKB-KW"/>
</dbReference>
<evidence type="ECO:0000259" key="13">
    <source>
        <dbReference type="Pfam" id="PF23096"/>
    </source>
</evidence>
<comment type="similarity">
    <text evidence="3">Belongs to the BLM10 family.</text>
</comment>
<feature type="domain" description="Proteasome activator complex subunit 4 C-terminal" evidence="10">
    <location>
        <begin position="2112"/>
        <end position="2200"/>
    </location>
</feature>
<protein>
    <submittedName>
        <fullName evidence="14">Proteasome activator subunit 4</fullName>
    </submittedName>
</protein>
<evidence type="ECO:0000259" key="10">
    <source>
        <dbReference type="Pfam" id="PF11919"/>
    </source>
</evidence>
<dbReference type="EMBL" id="AJIX01000013">
    <property type="protein sequence ID" value="KGR13777.1"/>
    <property type="molecule type" value="Genomic_DNA"/>
</dbReference>
<evidence type="ECO:0000256" key="5">
    <source>
        <dbReference type="ARBA" id="ARBA00022737"/>
    </source>
</evidence>
<keyword evidence="14" id="KW-0647">Proteasome</keyword>
<feature type="domain" description="Proteasome activator Blm10 N-terminal" evidence="12">
    <location>
        <begin position="75"/>
        <end position="152"/>
    </location>
</feature>
<dbReference type="Proteomes" id="UP000030161">
    <property type="component" value="Unassembled WGS sequence"/>
</dbReference>
<evidence type="ECO:0000313" key="14">
    <source>
        <dbReference type="EMBL" id="KGR13777.1"/>
    </source>
</evidence>
<keyword evidence="5" id="KW-0677">Repeat</keyword>
<sequence>MSPIEKKTKVDKSPKANVSAPVPLKHVPHPVPKVASSDHLKQQIFEQDGPLRSLTPNTMGQVQRHMVRRPSFGTIVTTREQHYNLDYPEDPDELTKLQLDPTSRFYARSKPRTLDLPSLLPYKIESPKDQAKFLSHIVSHLYIAIKTLDIQGSLSVSAKDLAALKDAISDVDLALETNLFEMNNDPTCDESNDEAVSDEFEISDDEEEEEEEEEEGEDEEDEGDRDATTQHKKSPKSAAVVGVKTWSHELMVWLKMKYDMPVTLRVNLARVYYAICLCRGQHVNLKTYIRIFELLTKDQLLLYSHGLRLPWEDLCRELELHFAPIDAGLTIFEKKDHKQLIKLASRANYFFARDCLPKIYEKMGSYFAVNSSALVMSSLSLFPTVFTPNGVEDENDIRHYIQSFFYMWEKLNKTNGFDVQISSRLGIIAMSTLSMINDDIETRKFLKLGEFGIFTADQMQYMMNTLINSLSIMMDKYSSMKIKYFHGFASTIVFSMIGDSALVKGGILNYLRTLVNAIESYIHPSNTGDWTKPISKMVLALIYQFHKRYNSETETRGFYNNIPEEFKLSRNVVKEFVSILLPIVKIGIQSKKEKVGSDYISALQLLAFLEPEYVLENTLLDMYESMEGVISTHRVSTALSTIETLSRFIVSTPVYRVHATRILSLALPGIDSNDLEKTMQSLEVFTSMANYAPFYDLTKGEGDSMLALEFTQGHIDYLKRKIYDGNIESFQVDTDLEVQALKSSTSAFKDLIKSFTQRLTLLLENLPDPEISMGLESALAVSLPKFLYIMFESISDDLFKYFRDDFFEFVFNNTYHTIATTVSEICGGIIKRDPKSFKKNARILIEKIKDEIHENEAGGYKGGVDIVPRDQALFWYITILNEMVGNAGNQIIDMSSEIYELSYFLMEKVKSPLVFPAAYLVNQVLQTVTKIKVNECRLISPAYEKEHGIDEKCWGGFWNQSIRFSKENTTFDWFIPSERDVTFAVDFFNAHVSKSLENVMRLMHQYEKEKNSGLKSSSGVVDDIRSMLSFLAYLLSGVSFLLDPSFEENIPKINHDSESIQQRLLLLKQIRELARVSNQKEDSIDEATPEYMEKIINDLTNEDLDILSEFDQGDNELRDNKKQEEESRGREKDDESIPSKPASPTQNPLARFEVKSFPLSRSESVAPAYDESGRATPQINGVHMSSMNPAITFREKSLYTSNYFFGTGSENRRFADLYSKVHKTRELVGKILHVLFKFLMENFPDNTKIFKDFLFVISIWFSDMGRERALDPSHSKINYGYVSYLQTINRVRKPFTRIAIGARLELYHSFRVALHATSRTETSLDKLLLEDVVRLSVSTYSSISANAQSILVDAMKRLNGSYSLIIKSAFKHLSKALEINDHQKIESGLSIFAIKKIRTRLQTDFYNIYRYLDLLHRCLNVDNQNVYSSAYVLYTSVRKGITPPSSVCILNESAIDCIRPPDQFIDLEIKAVKLAKENKRKIYFEKLEKLQEKILADESNNGHWKITVSNLELLSNLQSYLEIPTRLDILLLFHKEAAVDHPLISRQALQGISRVVNKLCTLTKYDYDIRSMYDLNFVAPHLTTVDTRPDHGVSYKAKWQEELQNTEYPNYYIDYKPSVGWLFWKNSLLAVDSTPFYKLNLNSSDLETIKTFSEFINKDWVSRIVKLWVTDAEVNSSFQVMDVFVIASLVVLVSNAYTKHFTFHDLLSIIDEIYVPDEKSAHIITGQLIIGILFGSKAMSPEFWEERDEYVSKYLKRILNEDLSPDNQGIWHVFAAFLPGHVDVRRFPKVIDVILNFQLDPNSDSAFKDSTRIAYMRGAIGSISWRLGNSDKFLEFCMQNINNRYAAVRSQIGNLMAVLSFNYYVESISDSKTFIENCNKKEGLMLYDGRDKCKIVTIIPELFAQIENWRKECQHLTPQEILKTNYIYTATTVLIWIRQELNTNLSIMFEFYVCSHIIPFLLELIYLREVCQLGNIDPITVLKKVSQIPYTTDYLENVISMLEHYAEKELNLVQTLVMGEFTETVYFKNLFKLTRTQRERVFNLSNKLLNHKHAEIRVSAAETLSGLIHISPVEEVEGLVEKYSDLYSKQLDKVRKKYRKTGYKNMENDDIIKLHGATLGLGALVHAFAFSSPPPKWVPKILTTLANKSTGIPGIVGKTAKESLGKFKKNRQDSWHIDSKVFTEEQIQDLEGVLWKSYFI</sequence>
<dbReference type="InterPro" id="IPR016024">
    <property type="entry name" value="ARM-type_fold"/>
</dbReference>
<feature type="domain" description="Proteasome activator complex subunit 4-like HEAT repeat-like" evidence="13">
    <location>
        <begin position="1634"/>
        <end position="1816"/>
    </location>
</feature>
<dbReference type="PANTHER" id="PTHR32170:SF3">
    <property type="entry name" value="PROTEASOME ACTIVATOR COMPLEX SUBUNIT 4"/>
    <property type="match status" value="1"/>
</dbReference>
<evidence type="ECO:0000256" key="4">
    <source>
        <dbReference type="ARBA" id="ARBA00022490"/>
    </source>
</evidence>
<proteinExistence type="inferred from homology"/>
<evidence type="ECO:0000256" key="9">
    <source>
        <dbReference type="SAM" id="MobiDB-lite"/>
    </source>
</evidence>
<name>A0AB34PWA5_CANAX</name>
<dbReference type="GO" id="GO:0005634">
    <property type="term" value="C:nucleus"/>
    <property type="evidence" value="ECO:0007669"/>
    <property type="project" value="UniProtKB-SubCell"/>
</dbReference>
<feature type="compositionally biased region" description="Basic and acidic residues" evidence="9">
    <location>
        <begin position="1"/>
        <end position="14"/>
    </location>
</feature>
<dbReference type="PANTHER" id="PTHR32170">
    <property type="entry name" value="PROTEASOME ACTIVATOR COMPLEX SUBUNIT 4"/>
    <property type="match status" value="1"/>
</dbReference>
<comment type="subcellular location">
    <subcellularLocation>
        <location evidence="2">Cytoplasm</location>
    </subcellularLocation>
    <subcellularLocation>
        <location evidence="1">Nucleus</location>
    </subcellularLocation>
</comment>
<feature type="region of interest" description="Disordered" evidence="9">
    <location>
        <begin position="1"/>
        <end position="35"/>
    </location>
</feature>
<keyword evidence="7" id="KW-0234">DNA repair</keyword>
<dbReference type="SUPFAM" id="SSF48371">
    <property type="entry name" value="ARM repeat"/>
    <property type="match status" value="2"/>
</dbReference>
<feature type="region of interest" description="Disordered" evidence="9">
    <location>
        <begin position="182"/>
        <end position="236"/>
    </location>
</feature>
<feature type="compositionally biased region" description="Acidic residues" evidence="9">
    <location>
        <begin position="187"/>
        <end position="224"/>
    </location>
</feature>
<dbReference type="Pfam" id="PF23096">
    <property type="entry name" value="HEAT_PSME4"/>
    <property type="match status" value="1"/>
</dbReference>
<dbReference type="GO" id="GO:0016504">
    <property type="term" value="F:peptidase activator activity"/>
    <property type="evidence" value="ECO:0007669"/>
    <property type="project" value="InterPro"/>
</dbReference>
<evidence type="ECO:0000256" key="1">
    <source>
        <dbReference type="ARBA" id="ARBA00004123"/>
    </source>
</evidence>
<accession>A0AB34PWA5</accession>
<dbReference type="InterPro" id="IPR021843">
    <property type="entry name" value="PSME4_C"/>
</dbReference>
<dbReference type="GO" id="GO:0005829">
    <property type="term" value="C:cytosol"/>
    <property type="evidence" value="ECO:0007669"/>
    <property type="project" value="TreeGrafter"/>
</dbReference>
<evidence type="ECO:0000256" key="8">
    <source>
        <dbReference type="ARBA" id="ARBA00023242"/>
    </source>
</evidence>
<feature type="domain" description="Proteasome activator Blm10 middle HEAT repeats region" evidence="11">
    <location>
        <begin position="511"/>
        <end position="1042"/>
    </location>
</feature>
<gene>
    <name evidence="14" type="ORF">MG3_02210</name>
</gene>
<evidence type="ECO:0000256" key="3">
    <source>
        <dbReference type="ARBA" id="ARBA00005739"/>
    </source>
</evidence>
<evidence type="ECO:0000256" key="2">
    <source>
        <dbReference type="ARBA" id="ARBA00004496"/>
    </source>
</evidence>
<keyword evidence="4" id="KW-0963">Cytoplasm</keyword>
<comment type="caution">
    <text evidence="14">The sequence shown here is derived from an EMBL/GenBank/DDBJ whole genome shotgun (WGS) entry which is preliminary data.</text>
</comment>
<dbReference type="Pfam" id="PF16507">
    <property type="entry name" value="HEAT_PSME4_mid"/>
    <property type="match status" value="1"/>
</dbReference>
<feature type="compositionally biased region" description="Basic and acidic residues" evidence="9">
    <location>
        <begin position="1115"/>
        <end position="1137"/>
    </location>
</feature>
<evidence type="ECO:0000256" key="7">
    <source>
        <dbReference type="ARBA" id="ARBA00023204"/>
    </source>
</evidence>
<dbReference type="Pfam" id="PF16547">
    <property type="entry name" value="BLM10_N"/>
    <property type="match status" value="1"/>
</dbReference>
<evidence type="ECO:0000259" key="12">
    <source>
        <dbReference type="Pfam" id="PF16547"/>
    </source>
</evidence>
<evidence type="ECO:0000313" key="15">
    <source>
        <dbReference type="Proteomes" id="UP000030161"/>
    </source>
</evidence>
<dbReference type="Pfam" id="PF11919">
    <property type="entry name" value="PSME4_C"/>
    <property type="match status" value="1"/>
</dbReference>